<dbReference type="EMBL" id="PKMF04001740">
    <property type="protein sequence ID" value="KAK7811637.1"/>
    <property type="molecule type" value="Genomic_DNA"/>
</dbReference>
<protein>
    <submittedName>
        <fullName evidence="1">Uncharacterized protein</fullName>
    </submittedName>
</protein>
<proteinExistence type="predicted"/>
<keyword evidence="2" id="KW-1185">Reference proteome</keyword>
<feature type="non-terminal residue" evidence="1">
    <location>
        <position position="1"/>
    </location>
</feature>
<name>A0AAW0IB11_QUESU</name>
<sequence length="40" mass="4712">CSWNLLRRHGRVIGLAEEWCITFCLELKYMLTAASLRIDE</sequence>
<reference evidence="1 2" key="1">
    <citation type="journal article" date="2018" name="Sci. Data">
        <title>The draft genome sequence of cork oak.</title>
        <authorList>
            <person name="Ramos A.M."/>
            <person name="Usie A."/>
            <person name="Barbosa P."/>
            <person name="Barros P.M."/>
            <person name="Capote T."/>
            <person name="Chaves I."/>
            <person name="Simoes F."/>
            <person name="Abreu I."/>
            <person name="Carrasquinho I."/>
            <person name="Faro C."/>
            <person name="Guimaraes J.B."/>
            <person name="Mendonca D."/>
            <person name="Nobrega F."/>
            <person name="Rodrigues L."/>
            <person name="Saibo N.J.M."/>
            <person name="Varela M.C."/>
            <person name="Egas C."/>
            <person name="Matos J."/>
            <person name="Miguel C.M."/>
            <person name="Oliveira M.M."/>
            <person name="Ricardo C.P."/>
            <person name="Goncalves S."/>
        </authorList>
    </citation>
    <scope>NUCLEOTIDE SEQUENCE [LARGE SCALE GENOMIC DNA]</scope>
    <source>
        <strain evidence="2">cv. HL8</strain>
    </source>
</reference>
<dbReference type="AlphaFoldDB" id="A0AAW0IB11"/>
<gene>
    <name evidence="1" type="ORF">CFP56_010195</name>
</gene>
<accession>A0AAW0IB11</accession>
<evidence type="ECO:0000313" key="1">
    <source>
        <dbReference type="EMBL" id="KAK7811637.1"/>
    </source>
</evidence>
<evidence type="ECO:0000313" key="2">
    <source>
        <dbReference type="Proteomes" id="UP000237347"/>
    </source>
</evidence>
<dbReference type="Proteomes" id="UP000237347">
    <property type="component" value="Unassembled WGS sequence"/>
</dbReference>
<organism evidence="1 2">
    <name type="scientific">Quercus suber</name>
    <name type="common">Cork oak</name>
    <dbReference type="NCBI Taxonomy" id="58331"/>
    <lineage>
        <taxon>Eukaryota</taxon>
        <taxon>Viridiplantae</taxon>
        <taxon>Streptophyta</taxon>
        <taxon>Embryophyta</taxon>
        <taxon>Tracheophyta</taxon>
        <taxon>Spermatophyta</taxon>
        <taxon>Magnoliopsida</taxon>
        <taxon>eudicotyledons</taxon>
        <taxon>Gunneridae</taxon>
        <taxon>Pentapetalae</taxon>
        <taxon>rosids</taxon>
        <taxon>fabids</taxon>
        <taxon>Fagales</taxon>
        <taxon>Fagaceae</taxon>
        <taxon>Quercus</taxon>
    </lineage>
</organism>
<comment type="caution">
    <text evidence="1">The sequence shown here is derived from an EMBL/GenBank/DDBJ whole genome shotgun (WGS) entry which is preliminary data.</text>
</comment>